<organism evidence="2 3">
    <name type="scientific">Microdochium bolleyi</name>
    <dbReference type="NCBI Taxonomy" id="196109"/>
    <lineage>
        <taxon>Eukaryota</taxon>
        <taxon>Fungi</taxon>
        <taxon>Dikarya</taxon>
        <taxon>Ascomycota</taxon>
        <taxon>Pezizomycotina</taxon>
        <taxon>Sordariomycetes</taxon>
        <taxon>Xylariomycetidae</taxon>
        <taxon>Xylariales</taxon>
        <taxon>Microdochiaceae</taxon>
        <taxon>Microdochium</taxon>
    </lineage>
</organism>
<keyword evidence="1" id="KW-0472">Membrane</keyword>
<feature type="transmembrane region" description="Helical" evidence="1">
    <location>
        <begin position="41"/>
        <end position="60"/>
    </location>
</feature>
<dbReference type="EMBL" id="KQ964245">
    <property type="protein sequence ID" value="KXJ97735.1"/>
    <property type="molecule type" value="Genomic_DNA"/>
</dbReference>
<gene>
    <name evidence="2" type="ORF">Micbo1qcDRAFT_156714</name>
</gene>
<reference evidence="3" key="1">
    <citation type="submission" date="2016-02" db="EMBL/GenBank/DDBJ databases">
        <title>Draft genome sequence of Microdochium bolleyi, a fungal endophyte of beachgrass.</title>
        <authorList>
            <consortium name="DOE Joint Genome Institute"/>
            <person name="David A.S."/>
            <person name="May G."/>
            <person name="Haridas S."/>
            <person name="Lim J."/>
            <person name="Wang M."/>
            <person name="Labutti K."/>
            <person name="Lipzen A."/>
            <person name="Barry K."/>
            <person name="Grigoriev I.V."/>
        </authorList>
    </citation>
    <scope>NUCLEOTIDE SEQUENCE [LARGE SCALE GENOMIC DNA]</scope>
    <source>
        <strain evidence="3">J235TASD1</strain>
    </source>
</reference>
<keyword evidence="1" id="KW-1133">Transmembrane helix</keyword>
<accession>A0A136JKQ6</accession>
<dbReference type="AlphaFoldDB" id="A0A136JKQ6"/>
<dbReference type="Proteomes" id="UP000070501">
    <property type="component" value="Unassembled WGS sequence"/>
</dbReference>
<protein>
    <submittedName>
        <fullName evidence="2">Uncharacterized protein</fullName>
    </submittedName>
</protein>
<evidence type="ECO:0000313" key="3">
    <source>
        <dbReference type="Proteomes" id="UP000070501"/>
    </source>
</evidence>
<evidence type="ECO:0000313" key="2">
    <source>
        <dbReference type="EMBL" id="KXJ97735.1"/>
    </source>
</evidence>
<keyword evidence="3" id="KW-1185">Reference proteome</keyword>
<keyword evidence="1" id="KW-0812">Transmembrane</keyword>
<dbReference type="InParanoid" id="A0A136JKQ6"/>
<proteinExistence type="predicted"/>
<name>A0A136JKQ6_9PEZI</name>
<evidence type="ECO:0000256" key="1">
    <source>
        <dbReference type="SAM" id="Phobius"/>
    </source>
</evidence>
<sequence>MRLAFQPDRPGTQCPSRCFLLNHPWADFVVTSRQRRKPCQLGAVSCLFSILGVAGTQTILETKRGLRGLHEDAINRQEPIAAETGLHR</sequence>